<keyword evidence="7" id="KW-0378">Hydrolase</keyword>
<dbReference type="RefSeq" id="WP_080140205.1">
    <property type="nucleotide sequence ID" value="NZ_LWIG01000063.1"/>
</dbReference>
<dbReference type="STRING" id="1399419.A5906_15555"/>
<dbReference type="SUPFAM" id="SSF51556">
    <property type="entry name" value="Metallo-dependent hydrolases"/>
    <property type="match status" value="1"/>
</dbReference>
<comment type="caution">
    <text evidence="7">The sequence shown here is derived from an EMBL/GenBank/DDBJ whole genome shotgun (WGS) entry which is preliminary data.</text>
</comment>
<evidence type="ECO:0000259" key="6">
    <source>
        <dbReference type="Pfam" id="PF04909"/>
    </source>
</evidence>
<evidence type="ECO:0000313" key="7">
    <source>
        <dbReference type="EMBL" id="TWB68192.1"/>
    </source>
</evidence>
<organism evidence="7 8">
    <name type="scientific">Bradyrhizobium sacchari</name>
    <dbReference type="NCBI Taxonomy" id="1399419"/>
    <lineage>
        <taxon>Bacteria</taxon>
        <taxon>Pseudomonadati</taxon>
        <taxon>Pseudomonadota</taxon>
        <taxon>Alphaproteobacteria</taxon>
        <taxon>Hyphomicrobiales</taxon>
        <taxon>Nitrobacteraceae</taxon>
        <taxon>Bradyrhizobium</taxon>
    </lineage>
</organism>
<keyword evidence="3" id="KW-0456">Lyase</keyword>
<dbReference type="InterPro" id="IPR032466">
    <property type="entry name" value="Metal_Hydrolase"/>
</dbReference>
<reference evidence="7 8" key="1">
    <citation type="submission" date="2019-06" db="EMBL/GenBank/DDBJ databases">
        <title>Genomic Encyclopedia of Type Strains, Phase IV (KMG-V): Genome sequencing to study the core and pangenomes of soil and plant-associated prokaryotes.</title>
        <authorList>
            <person name="Whitman W."/>
        </authorList>
    </citation>
    <scope>NUCLEOTIDE SEQUENCE [LARGE SCALE GENOMIC DNA]</scope>
    <source>
        <strain evidence="7 8">BR 10556</strain>
    </source>
</reference>
<keyword evidence="8" id="KW-1185">Reference proteome</keyword>
<evidence type="ECO:0000256" key="5">
    <source>
        <dbReference type="ARBA" id="ARBA00038889"/>
    </source>
</evidence>
<accession>A0A560JAI8</accession>
<sequence>MKSVAGGFEVQWIDVHAHFMIPHTEDELKRSATARCERCFLAPELYQWTADAAIAHMDANGIAMQMLSNIPKSLKALQRSNEHGASIVARYPSRFGLLLALPTDDADACLTEIGRTNELKADGYAATCCYNDVYLSDPRLEPVWEELQRREATVFVHPDAYAEPSMGRPTALLEVAFETTRTVVDMLYAGIFRRYPKIKFVIAHCGAALPALAGRLLLLGTESWVPNPQGITKAEMKAQLAALYLDTAATGSANSLAPALAMTTADHLIYGSDCGVLCSSEATMQENLQSLREFPGLTKREIDHIGRAALKLFPSIARRLQPVCEAVE</sequence>
<dbReference type="Gene3D" id="3.20.20.140">
    <property type="entry name" value="Metal-dependent hydrolases"/>
    <property type="match status" value="1"/>
</dbReference>
<feature type="domain" description="Amidohydrolase-related" evidence="6">
    <location>
        <begin position="13"/>
        <end position="274"/>
    </location>
</feature>
<dbReference type="GO" id="GO:0016787">
    <property type="term" value="F:hydrolase activity"/>
    <property type="evidence" value="ECO:0007669"/>
    <property type="project" value="UniProtKB-KW"/>
</dbReference>
<proteinExistence type="predicted"/>
<dbReference type="GO" id="GO:0005829">
    <property type="term" value="C:cytosol"/>
    <property type="evidence" value="ECO:0007669"/>
    <property type="project" value="TreeGrafter"/>
</dbReference>
<evidence type="ECO:0000256" key="2">
    <source>
        <dbReference type="ARBA" id="ARBA00022833"/>
    </source>
</evidence>
<dbReference type="Pfam" id="PF04909">
    <property type="entry name" value="Amidohydro_2"/>
    <property type="match status" value="1"/>
</dbReference>
<name>A0A560JAI8_9BRAD</name>
<protein>
    <recommendedName>
        <fullName evidence="5">6-methylsalicylate decarboxylase</fullName>
        <ecNumber evidence="5">4.1.1.52</ecNumber>
    </recommendedName>
</protein>
<dbReference type="EMBL" id="VITW01000012">
    <property type="protein sequence ID" value="TWB68192.1"/>
    <property type="molecule type" value="Genomic_DNA"/>
</dbReference>
<dbReference type="GO" id="GO:0047596">
    <property type="term" value="F:6-methylsalicylate decarboxylase activity"/>
    <property type="evidence" value="ECO:0007669"/>
    <property type="project" value="UniProtKB-EC"/>
</dbReference>
<dbReference type="Proteomes" id="UP000315914">
    <property type="component" value="Unassembled WGS sequence"/>
</dbReference>
<keyword evidence="1" id="KW-0479">Metal-binding</keyword>
<dbReference type="GO" id="GO:0019748">
    <property type="term" value="P:secondary metabolic process"/>
    <property type="evidence" value="ECO:0007669"/>
    <property type="project" value="TreeGrafter"/>
</dbReference>
<evidence type="ECO:0000313" key="8">
    <source>
        <dbReference type="Proteomes" id="UP000315914"/>
    </source>
</evidence>
<comment type="catalytic activity">
    <reaction evidence="4">
        <text>6-methylsalicylate + H(+) = 3-methylphenol + CO2</text>
        <dbReference type="Rhea" id="RHEA:23112"/>
        <dbReference type="ChEBI" id="CHEBI:15378"/>
        <dbReference type="ChEBI" id="CHEBI:16526"/>
        <dbReference type="ChEBI" id="CHEBI:17231"/>
        <dbReference type="ChEBI" id="CHEBI:36658"/>
        <dbReference type="EC" id="4.1.1.52"/>
    </reaction>
    <physiologicalReaction direction="left-to-right" evidence="4">
        <dbReference type="Rhea" id="RHEA:23113"/>
    </physiologicalReaction>
</comment>
<gene>
    <name evidence="7" type="ORF">FBZ95_11295</name>
</gene>
<dbReference type="GO" id="GO:0046872">
    <property type="term" value="F:metal ion binding"/>
    <property type="evidence" value="ECO:0007669"/>
    <property type="project" value="UniProtKB-KW"/>
</dbReference>
<evidence type="ECO:0000256" key="4">
    <source>
        <dbReference type="ARBA" id="ARBA00036832"/>
    </source>
</evidence>
<keyword evidence="2" id="KW-0862">Zinc</keyword>
<dbReference type="AlphaFoldDB" id="A0A560JAI8"/>
<dbReference type="PANTHER" id="PTHR21240:SF29">
    <property type="entry name" value="AMIDOHYDROLASE-RELATED DOMAIN-CONTAINING PROTEIN"/>
    <property type="match status" value="1"/>
</dbReference>
<dbReference type="PANTHER" id="PTHR21240">
    <property type="entry name" value="2-AMINO-3-CARBOXYLMUCONATE-6-SEMIALDEHYDE DECARBOXYLASE"/>
    <property type="match status" value="1"/>
</dbReference>
<dbReference type="InterPro" id="IPR006680">
    <property type="entry name" value="Amidohydro-rel"/>
</dbReference>
<dbReference type="OrthoDB" id="149172at2"/>
<dbReference type="InterPro" id="IPR032465">
    <property type="entry name" value="ACMSD"/>
</dbReference>
<evidence type="ECO:0000256" key="1">
    <source>
        <dbReference type="ARBA" id="ARBA00022723"/>
    </source>
</evidence>
<evidence type="ECO:0000256" key="3">
    <source>
        <dbReference type="ARBA" id="ARBA00023239"/>
    </source>
</evidence>
<dbReference type="EC" id="4.1.1.52" evidence="5"/>